<comment type="caution">
    <text evidence="6">The sequence shown here is derived from an EMBL/GenBank/DDBJ whole genome shotgun (WGS) entry which is preliminary data.</text>
</comment>
<dbReference type="Gene3D" id="2.10.109.10">
    <property type="entry name" value="Umud Fragment, subunit A"/>
    <property type="match status" value="1"/>
</dbReference>
<sequence length="134" mass="15183">MYPSFDIGDRLVAEKITYRFIRPPSPGDVIIFHPVRPEGRRSFLDDDVFIKRIVAVEGDTVEVHDGRTYVNGVPQQEPFINEAPAYVMDKLTVPPGDVFVMGDNRNNSYDSHIWGPLPIENVLGRAVAKYWPPT</sequence>
<protein>
    <recommendedName>
        <fullName evidence="3">signal peptidase I</fullName>
        <ecNumber evidence="3">3.4.21.89</ecNumber>
    </recommendedName>
</protein>
<evidence type="ECO:0000256" key="3">
    <source>
        <dbReference type="ARBA" id="ARBA00013208"/>
    </source>
</evidence>
<evidence type="ECO:0000256" key="1">
    <source>
        <dbReference type="ARBA" id="ARBA00000677"/>
    </source>
</evidence>
<dbReference type="GO" id="GO:0004252">
    <property type="term" value="F:serine-type endopeptidase activity"/>
    <property type="evidence" value="ECO:0007669"/>
    <property type="project" value="InterPro"/>
</dbReference>
<dbReference type="CDD" id="cd06530">
    <property type="entry name" value="S26_SPase_I"/>
    <property type="match status" value="1"/>
</dbReference>
<dbReference type="AlphaFoldDB" id="A0A699YPE3"/>
<feature type="non-terminal residue" evidence="6">
    <location>
        <position position="1"/>
    </location>
</feature>
<dbReference type="InterPro" id="IPR019758">
    <property type="entry name" value="Pept_S26A_signal_pept_1_CS"/>
</dbReference>
<proteinExistence type="inferred from homology"/>
<dbReference type="Pfam" id="PF10502">
    <property type="entry name" value="Peptidase_S26"/>
    <property type="match status" value="1"/>
</dbReference>
<evidence type="ECO:0000256" key="4">
    <source>
        <dbReference type="ARBA" id="ARBA00022801"/>
    </source>
</evidence>
<evidence type="ECO:0000259" key="5">
    <source>
        <dbReference type="Pfam" id="PF10502"/>
    </source>
</evidence>
<dbReference type="NCBIfam" id="TIGR02227">
    <property type="entry name" value="sigpep_I_bact"/>
    <property type="match status" value="1"/>
</dbReference>
<feature type="non-terminal residue" evidence="6">
    <location>
        <position position="134"/>
    </location>
</feature>
<dbReference type="PANTHER" id="PTHR43390:SF1">
    <property type="entry name" value="CHLOROPLAST PROCESSING PEPTIDASE"/>
    <property type="match status" value="1"/>
</dbReference>
<name>A0A699YPE3_HAELA</name>
<keyword evidence="7" id="KW-1185">Reference proteome</keyword>
<dbReference type="GO" id="GO:0009003">
    <property type="term" value="F:signal peptidase activity"/>
    <property type="evidence" value="ECO:0007669"/>
    <property type="project" value="UniProtKB-EC"/>
</dbReference>
<dbReference type="InterPro" id="IPR036286">
    <property type="entry name" value="LexA/Signal_pep-like_sf"/>
</dbReference>
<keyword evidence="4" id="KW-0378">Hydrolase</keyword>
<dbReference type="Proteomes" id="UP000485058">
    <property type="component" value="Unassembled WGS sequence"/>
</dbReference>
<organism evidence="6 7">
    <name type="scientific">Haematococcus lacustris</name>
    <name type="common">Green alga</name>
    <name type="synonym">Haematococcus pluvialis</name>
    <dbReference type="NCBI Taxonomy" id="44745"/>
    <lineage>
        <taxon>Eukaryota</taxon>
        <taxon>Viridiplantae</taxon>
        <taxon>Chlorophyta</taxon>
        <taxon>core chlorophytes</taxon>
        <taxon>Chlorophyceae</taxon>
        <taxon>CS clade</taxon>
        <taxon>Chlamydomonadales</taxon>
        <taxon>Haematococcaceae</taxon>
        <taxon>Haematococcus</taxon>
    </lineage>
</organism>
<dbReference type="SUPFAM" id="SSF51306">
    <property type="entry name" value="LexA/Signal peptidase"/>
    <property type="match status" value="1"/>
</dbReference>
<dbReference type="GO" id="GO:0006465">
    <property type="term" value="P:signal peptide processing"/>
    <property type="evidence" value="ECO:0007669"/>
    <property type="project" value="InterPro"/>
</dbReference>
<comment type="catalytic activity">
    <reaction evidence="1">
        <text>Cleavage of hydrophobic, N-terminal signal or leader sequences from secreted and periplasmic proteins.</text>
        <dbReference type="EC" id="3.4.21.89"/>
    </reaction>
</comment>
<dbReference type="PRINTS" id="PR00727">
    <property type="entry name" value="LEADERPTASE"/>
</dbReference>
<gene>
    <name evidence="6" type="ORF">HaLaN_03820</name>
</gene>
<feature type="domain" description="Peptidase S26" evidence="5">
    <location>
        <begin position="1"/>
        <end position="131"/>
    </location>
</feature>
<comment type="similarity">
    <text evidence="2">Belongs to the peptidase S26 family.</text>
</comment>
<accession>A0A699YPE3</accession>
<evidence type="ECO:0000313" key="7">
    <source>
        <dbReference type="Proteomes" id="UP000485058"/>
    </source>
</evidence>
<dbReference type="GO" id="GO:0010027">
    <property type="term" value="P:thylakoid membrane organization"/>
    <property type="evidence" value="ECO:0007669"/>
    <property type="project" value="TreeGrafter"/>
</dbReference>
<dbReference type="PROSITE" id="PS00761">
    <property type="entry name" value="SPASE_I_3"/>
    <property type="match status" value="1"/>
</dbReference>
<dbReference type="InterPro" id="IPR019533">
    <property type="entry name" value="Peptidase_S26"/>
</dbReference>
<dbReference type="EMBL" id="BLLF01000185">
    <property type="protein sequence ID" value="GFH08796.1"/>
    <property type="molecule type" value="Genomic_DNA"/>
</dbReference>
<dbReference type="GO" id="GO:0009535">
    <property type="term" value="C:chloroplast thylakoid membrane"/>
    <property type="evidence" value="ECO:0007669"/>
    <property type="project" value="TreeGrafter"/>
</dbReference>
<dbReference type="EC" id="3.4.21.89" evidence="3"/>
<evidence type="ECO:0000313" key="6">
    <source>
        <dbReference type="EMBL" id="GFH08796.1"/>
    </source>
</evidence>
<dbReference type="InterPro" id="IPR000223">
    <property type="entry name" value="Pept_S26A_signal_pept_1"/>
</dbReference>
<evidence type="ECO:0000256" key="2">
    <source>
        <dbReference type="ARBA" id="ARBA00009370"/>
    </source>
</evidence>
<dbReference type="PANTHER" id="PTHR43390">
    <property type="entry name" value="SIGNAL PEPTIDASE I"/>
    <property type="match status" value="1"/>
</dbReference>
<reference evidence="6 7" key="1">
    <citation type="submission" date="2020-02" db="EMBL/GenBank/DDBJ databases">
        <title>Draft genome sequence of Haematococcus lacustris strain NIES-144.</title>
        <authorList>
            <person name="Morimoto D."/>
            <person name="Nakagawa S."/>
            <person name="Yoshida T."/>
            <person name="Sawayama S."/>
        </authorList>
    </citation>
    <scope>NUCLEOTIDE SEQUENCE [LARGE SCALE GENOMIC DNA]</scope>
    <source>
        <strain evidence="6 7">NIES-144</strain>
    </source>
</reference>